<dbReference type="AlphaFoldDB" id="A0A420MHF7"/>
<comment type="caution">
    <text evidence="1">The sequence shown here is derived from an EMBL/GenBank/DDBJ whole genome shotgun (WGS) entry which is preliminary data.</text>
</comment>
<name>A0A420MHF7_FUSOX</name>
<evidence type="ECO:0000313" key="1">
    <source>
        <dbReference type="EMBL" id="RKK67429.1"/>
    </source>
</evidence>
<reference evidence="1 2" key="1">
    <citation type="journal article" date="2018" name="Sci. Rep.">
        <title>Characterisation of pathogen-specific regions and novel effector candidates in Fusarium oxysporum f. sp. cepae.</title>
        <authorList>
            <person name="Armitage A.D."/>
            <person name="Taylor A."/>
            <person name="Sobczyk M.K."/>
            <person name="Baxter L."/>
            <person name="Greenfield B.P."/>
            <person name="Bates H.J."/>
            <person name="Wilson F."/>
            <person name="Jackson A.C."/>
            <person name="Ott S."/>
            <person name="Harrison R.J."/>
            <person name="Clarkson J.P."/>
        </authorList>
    </citation>
    <scope>NUCLEOTIDE SEQUENCE [LARGE SCALE GENOMIC DNA]</scope>
    <source>
        <strain evidence="1 2">Fo_A13</strain>
    </source>
</reference>
<gene>
    <name evidence="1" type="ORF">BFJ69_g14526</name>
</gene>
<dbReference type="Proteomes" id="UP000285084">
    <property type="component" value="Unassembled WGS sequence"/>
</dbReference>
<dbReference type="EMBL" id="MRCX01000230">
    <property type="protein sequence ID" value="RKK67429.1"/>
    <property type="molecule type" value="Genomic_DNA"/>
</dbReference>
<accession>A0A420MHF7</accession>
<sequence length="159" mass="18059">MPDAEIKLFYAIIDDILLGASEFDLIDFTGGVFNLTLTVLDPWVEKTLAFIRETAKTCPNTAIVGALPEFHKRRVARPALRFVPLPEDNDTMLHEEYKIMIFQGHPEMAENFGRAILHADYGAYTGNVSEKQAEKLHVRFSLPHDGQRSSRRVADWITE</sequence>
<protein>
    <submittedName>
        <fullName evidence="1">Uncharacterized protein</fullName>
    </submittedName>
</protein>
<proteinExistence type="predicted"/>
<evidence type="ECO:0000313" key="2">
    <source>
        <dbReference type="Proteomes" id="UP000285084"/>
    </source>
</evidence>
<organism evidence="1 2">
    <name type="scientific">Fusarium oxysporum</name>
    <name type="common">Fusarium vascular wilt</name>
    <dbReference type="NCBI Taxonomy" id="5507"/>
    <lineage>
        <taxon>Eukaryota</taxon>
        <taxon>Fungi</taxon>
        <taxon>Dikarya</taxon>
        <taxon>Ascomycota</taxon>
        <taxon>Pezizomycotina</taxon>
        <taxon>Sordariomycetes</taxon>
        <taxon>Hypocreomycetidae</taxon>
        <taxon>Hypocreales</taxon>
        <taxon>Nectriaceae</taxon>
        <taxon>Fusarium</taxon>
        <taxon>Fusarium oxysporum species complex</taxon>
    </lineage>
</organism>